<name>A0ABS0DIM9_9NOCA</name>
<comment type="caution">
    <text evidence="3">The sequence shown here is derived from an EMBL/GenBank/DDBJ whole genome shotgun (WGS) entry which is preliminary data.</text>
</comment>
<sequence>MFRRRPAEVVDPLLTAPLPDRVATAHTRLAHQDDPALIAALSERELAQEREVAEAVRDHARQEELARVSSAQSVSAEIRRAQEAIVRAEAADLVVARKALAEQRRQASAHSQVAALYRQKTWASRALAGVVLGAMLYSAVNVQQNLAPGGAGDPLFWASYLLEALISTVLVVFMVNSAAVARWKVTEDETLIRWIEGALLAMSIGLNTYPYL</sequence>
<feature type="transmembrane region" description="Helical" evidence="2">
    <location>
        <begin position="160"/>
        <end position="179"/>
    </location>
</feature>
<evidence type="ECO:0000256" key="2">
    <source>
        <dbReference type="SAM" id="Phobius"/>
    </source>
</evidence>
<feature type="non-terminal residue" evidence="3">
    <location>
        <position position="212"/>
    </location>
</feature>
<keyword evidence="1" id="KW-0175">Coiled coil</keyword>
<keyword evidence="4" id="KW-1185">Reference proteome</keyword>
<organism evidence="3 4">
    <name type="scientific">Nocardia higoensis</name>
    <dbReference type="NCBI Taxonomy" id="228599"/>
    <lineage>
        <taxon>Bacteria</taxon>
        <taxon>Bacillati</taxon>
        <taxon>Actinomycetota</taxon>
        <taxon>Actinomycetes</taxon>
        <taxon>Mycobacteriales</taxon>
        <taxon>Nocardiaceae</taxon>
        <taxon>Nocardia</taxon>
    </lineage>
</organism>
<proteinExistence type="predicted"/>
<dbReference type="EMBL" id="JADLQN010000011">
    <property type="protein sequence ID" value="MBF6358279.1"/>
    <property type="molecule type" value="Genomic_DNA"/>
</dbReference>
<reference evidence="3 4" key="1">
    <citation type="submission" date="2020-10" db="EMBL/GenBank/DDBJ databases">
        <title>Identification of Nocardia species via Next-generation sequencing and recognition of intraspecies genetic diversity.</title>
        <authorList>
            <person name="Li P."/>
            <person name="Li P."/>
            <person name="Lu B."/>
        </authorList>
    </citation>
    <scope>NUCLEOTIDE SEQUENCE [LARGE SCALE GENOMIC DNA]</scope>
    <source>
        <strain evidence="3 4">BJ06-0143</strain>
    </source>
</reference>
<dbReference type="RefSeq" id="WP_195005117.1">
    <property type="nucleotide sequence ID" value="NZ_JADLQN010000011.1"/>
</dbReference>
<feature type="transmembrane region" description="Helical" evidence="2">
    <location>
        <begin position="122"/>
        <end position="140"/>
    </location>
</feature>
<gene>
    <name evidence="3" type="ORF">IU449_27660</name>
</gene>
<protein>
    <submittedName>
        <fullName evidence="3">Uncharacterized protein</fullName>
    </submittedName>
</protein>
<keyword evidence="2" id="KW-0472">Membrane</keyword>
<dbReference type="Proteomes" id="UP000707731">
    <property type="component" value="Unassembled WGS sequence"/>
</dbReference>
<evidence type="ECO:0000256" key="1">
    <source>
        <dbReference type="SAM" id="Coils"/>
    </source>
</evidence>
<keyword evidence="2" id="KW-1133">Transmembrane helix</keyword>
<accession>A0ABS0DIM9</accession>
<evidence type="ECO:0000313" key="4">
    <source>
        <dbReference type="Proteomes" id="UP000707731"/>
    </source>
</evidence>
<feature type="coiled-coil region" evidence="1">
    <location>
        <begin position="43"/>
        <end position="91"/>
    </location>
</feature>
<keyword evidence="2" id="KW-0812">Transmembrane</keyword>
<evidence type="ECO:0000313" key="3">
    <source>
        <dbReference type="EMBL" id="MBF6358279.1"/>
    </source>
</evidence>